<sequence length="148" mass="17407">METIIFCGIQATGKSTFYQQHFFHSHLRISLDLLKSRYREDLFLKACYKSQLPFVVDNTNPGKVDRLKYIQLAKQHKFRSIGYYFQSHIEDALQRNSRRSGKTCIPEIGIRGTFKRLEPPSPDEGFDELYYVTINDNSFVIKPWGYEI</sequence>
<dbReference type="Proteomes" id="UP000190367">
    <property type="component" value="Unassembled WGS sequence"/>
</dbReference>
<name>A0A1T4STL2_9BACT</name>
<dbReference type="GO" id="GO:0046403">
    <property type="term" value="F:polynucleotide 3'-phosphatase activity"/>
    <property type="evidence" value="ECO:0007669"/>
    <property type="project" value="TreeGrafter"/>
</dbReference>
<gene>
    <name evidence="1" type="ORF">SAMN04488128_103487</name>
</gene>
<dbReference type="GO" id="GO:0006281">
    <property type="term" value="P:DNA repair"/>
    <property type="evidence" value="ECO:0007669"/>
    <property type="project" value="TreeGrafter"/>
</dbReference>
<dbReference type="PANTHER" id="PTHR12083:SF9">
    <property type="entry name" value="BIFUNCTIONAL POLYNUCLEOTIDE PHOSPHATASE_KINASE"/>
    <property type="match status" value="1"/>
</dbReference>
<dbReference type="RefSeq" id="WP_078670834.1">
    <property type="nucleotide sequence ID" value="NZ_FUWZ01000003.1"/>
</dbReference>
<dbReference type="STRING" id="634771.SAMN04488128_103487"/>
<dbReference type="PANTHER" id="PTHR12083">
    <property type="entry name" value="BIFUNCTIONAL POLYNUCLEOTIDE PHOSPHATASE/KINASE"/>
    <property type="match status" value="1"/>
</dbReference>
<dbReference type="SUPFAM" id="SSF52540">
    <property type="entry name" value="P-loop containing nucleoside triphosphate hydrolases"/>
    <property type="match status" value="1"/>
</dbReference>
<dbReference type="Pfam" id="PF13671">
    <property type="entry name" value="AAA_33"/>
    <property type="match status" value="1"/>
</dbReference>
<dbReference type="GO" id="GO:0003690">
    <property type="term" value="F:double-stranded DNA binding"/>
    <property type="evidence" value="ECO:0007669"/>
    <property type="project" value="TreeGrafter"/>
</dbReference>
<dbReference type="GO" id="GO:0046404">
    <property type="term" value="F:ATP-dependent polydeoxyribonucleotide 5'-hydroxyl-kinase activity"/>
    <property type="evidence" value="ECO:0007669"/>
    <property type="project" value="TreeGrafter"/>
</dbReference>
<dbReference type="InterPro" id="IPR027417">
    <property type="entry name" value="P-loop_NTPase"/>
</dbReference>
<evidence type="ECO:0000313" key="2">
    <source>
        <dbReference type="Proteomes" id="UP000190367"/>
    </source>
</evidence>
<reference evidence="2" key="1">
    <citation type="submission" date="2017-02" db="EMBL/GenBank/DDBJ databases">
        <authorList>
            <person name="Varghese N."/>
            <person name="Submissions S."/>
        </authorList>
    </citation>
    <scope>NUCLEOTIDE SEQUENCE [LARGE SCALE GENOMIC DNA]</scope>
    <source>
        <strain evidence="2">DSM 22224</strain>
    </source>
</reference>
<proteinExistence type="predicted"/>
<keyword evidence="2" id="KW-1185">Reference proteome</keyword>
<keyword evidence="1" id="KW-0418">Kinase</keyword>
<dbReference type="OrthoDB" id="8564590at2"/>
<dbReference type="AlphaFoldDB" id="A0A1T4STL2"/>
<evidence type="ECO:0000313" key="1">
    <source>
        <dbReference type="EMBL" id="SKA31496.1"/>
    </source>
</evidence>
<protein>
    <submittedName>
        <fullName evidence="1">Predicted kinase</fullName>
    </submittedName>
</protein>
<dbReference type="EMBL" id="FUWZ01000003">
    <property type="protein sequence ID" value="SKA31496.1"/>
    <property type="molecule type" value="Genomic_DNA"/>
</dbReference>
<keyword evidence="1" id="KW-0808">Transferase</keyword>
<dbReference type="Gene3D" id="3.40.50.300">
    <property type="entry name" value="P-loop containing nucleotide triphosphate hydrolases"/>
    <property type="match status" value="1"/>
</dbReference>
<organism evidence="1 2">
    <name type="scientific">Chitinophaga eiseniae</name>
    <dbReference type="NCBI Taxonomy" id="634771"/>
    <lineage>
        <taxon>Bacteria</taxon>
        <taxon>Pseudomonadati</taxon>
        <taxon>Bacteroidota</taxon>
        <taxon>Chitinophagia</taxon>
        <taxon>Chitinophagales</taxon>
        <taxon>Chitinophagaceae</taxon>
        <taxon>Chitinophaga</taxon>
    </lineage>
</organism>
<accession>A0A1T4STL2</accession>